<evidence type="ECO:0000313" key="2">
    <source>
        <dbReference type="Proteomes" id="UP000177324"/>
    </source>
</evidence>
<dbReference type="Pfam" id="PF13177">
    <property type="entry name" value="DNA_pol3_delta2"/>
    <property type="match status" value="1"/>
</dbReference>
<evidence type="ECO:0000313" key="1">
    <source>
        <dbReference type="EMBL" id="OGY16185.1"/>
    </source>
</evidence>
<evidence type="ECO:0008006" key="3">
    <source>
        <dbReference type="Google" id="ProtNLM"/>
    </source>
</evidence>
<dbReference type="InterPro" id="IPR027417">
    <property type="entry name" value="P-loop_NTPase"/>
</dbReference>
<dbReference type="GO" id="GO:0006261">
    <property type="term" value="P:DNA-templated DNA replication"/>
    <property type="evidence" value="ECO:0007669"/>
    <property type="project" value="TreeGrafter"/>
</dbReference>
<sequence>MHSFIVANWNLDPRVLQPLLSDFPSLRHPDVLLIEPKPASITIAQIRDLKTWLSRKPYQAKTKLALLLQAHTLTLPAQHALLKSLEEPPPDTIIILATNQPDSLIPTIHSRCQFIHLSTPSTSGVALDSPEVDNLDNLTPGQRLADASAYTTKDQSLSFCLNLIHSLHSQLKNHSSVASQLQLLLYTHRLLTANVNPKLAMENLFLHL</sequence>
<dbReference type="Proteomes" id="UP000177324">
    <property type="component" value="Unassembled WGS sequence"/>
</dbReference>
<protein>
    <recommendedName>
        <fullName evidence="3">DNA polymerase III subunit delta</fullName>
    </recommendedName>
</protein>
<dbReference type="STRING" id="1797589.A2784_03870"/>
<dbReference type="PANTHER" id="PTHR11669">
    <property type="entry name" value="REPLICATION FACTOR C / DNA POLYMERASE III GAMMA-TAU SUBUNIT"/>
    <property type="match status" value="1"/>
</dbReference>
<dbReference type="Gene3D" id="3.40.50.300">
    <property type="entry name" value="P-loop containing nucleotide triphosphate hydrolases"/>
    <property type="match status" value="1"/>
</dbReference>
<proteinExistence type="predicted"/>
<dbReference type="SUPFAM" id="SSF52540">
    <property type="entry name" value="P-loop containing nucleoside triphosphate hydrolases"/>
    <property type="match status" value="1"/>
</dbReference>
<comment type="caution">
    <text evidence="1">The sequence shown here is derived from an EMBL/GenBank/DDBJ whole genome shotgun (WGS) entry which is preliminary data.</text>
</comment>
<reference evidence="1 2" key="1">
    <citation type="journal article" date="2016" name="Nat. Commun.">
        <title>Thousands of microbial genomes shed light on interconnected biogeochemical processes in an aquifer system.</title>
        <authorList>
            <person name="Anantharaman K."/>
            <person name="Brown C.T."/>
            <person name="Hug L.A."/>
            <person name="Sharon I."/>
            <person name="Castelle C.J."/>
            <person name="Probst A.J."/>
            <person name="Thomas B.C."/>
            <person name="Singh A."/>
            <person name="Wilkins M.J."/>
            <person name="Karaoz U."/>
            <person name="Brodie E.L."/>
            <person name="Williams K.H."/>
            <person name="Hubbard S.S."/>
            <person name="Banfield J.F."/>
        </authorList>
    </citation>
    <scope>NUCLEOTIDE SEQUENCE [LARGE SCALE GENOMIC DNA]</scope>
</reference>
<gene>
    <name evidence="1" type="ORF">A2784_03870</name>
</gene>
<dbReference type="EMBL" id="MHCH01000049">
    <property type="protein sequence ID" value="OGY16185.1"/>
    <property type="molecule type" value="Genomic_DNA"/>
</dbReference>
<dbReference type="AlphaFoldDB" id="A0A1G1VLE5"/>
<dbReference type="InterPro" id="IPR050238">
    <property type="entry name" value="DNA_Rep/Repair_Clamp_Loader"/>
</dbReference>
<accession>A0A1G1VLE5</accession>
<organism evidence="1 2">
    <name type="scientific">Candidatus Chisholmbacteria bacterium RIFCSPHIGHO2_01_FULL_48_12</name>
    <dbReference type="NCBI Taxonomy" id="1797589"/>
    <lineage>
        <taxon>Bacteria</taxon>
        <taxon>Candidatus Chisholmiibacteriota</taxon>
    </lineage>
</organism>
<name>A0A1G1VLE5_9BACT</name>
<dbReference type="PANTHER" id="PTHR11669:SF8">
    <property type="entry name" value="DNA POLYMERASE III SUBUNIT DELTA"/>
    <property type="match status" value="1"/>
</dbReference>